<name>A0A1X2I354_9FUNG</name>
<proteinExistence type="predicted"/>
<sequence length="137" mass="15731">MSRKDVWEFMDPTVVLPSAAEILMINIVVNHVARYLAHRLIVVMKSDRAWIVWLRVRYGLEPKAAVLLWPTQPRGASLVKFRIQMSVKTIVHAWSVINRQLINAAKVLALQATAIHIDDRQRKRKGQSKCNVQSILK</sequence>
<reference evidence="1 2" key="1">
    <citation type="submission" date="2016-07" db="EMBL/GenBank/DDBJ databases">
        <title>Pervasive Adenine N6-methylation of Active Genes in Fungi.</title>
        <authorList>
            <consortium name="DOE Joint Genome Institute"/>
            <person name="Mondo S.J."/>
            <person name="Dannebaum R.O."/>
            <person name="Kuo R.C."/>
            <person name="Labutti K."/>
            <person name="Haridas S."/>
            <person name="Kuo A."/>
            <person name="Salamov A."/>
            <person name="Ahrendt S.R."/>
            <person name="Lipzen A."/>
            <person name="Sullivan W."/>
            <person name="Andreopoulos W.B."/>
            <person name="Clum A."/>
            <person name="Lindquist E."/>
            <person name="Daum C."/>
            <person name="Ramamoorthy G.K."/>
            <person name="Gryganskyi A."/>
            <person name="Culley D."/>
            <person name="Magnuson J.K."/>
            <person name="James T.Y."/>
            <person name="O'Malley M.A."/>
            <person name="Stajich J.E."/>
            <person name="Spatafora J.W."/>
            <person name="Visel A."/>
            <person name="Grigoriev I.V."/>
        </authorList>
    </citation>
    <scope>NUCLEOTIDE SEQUENCE [LARGE SCALE GENOMIC DNA]</scope>
    <source>
        <strain evidence="1 2">NRRL 1336</strain>
    </source>
</reference>
<protein>
    <submittedName>
        <fullName evidence="1">Uncharacterized protein</fullName>
    </submittedName>
</protein>
<gene>
    <name evidence="1" type="ORF">BCR42DRAFT_396961</name>
</gene>
<organism evidence="1 2">
    <name type="scientific">Absidia repens</name>
    <dbReference type="NCBI Taxonomy" id="90262"/>
    <lineage>
        <taxon>Eukaryota</taxon>
        <taxon>Fungi</taxon>
        <taxon>Fungi incertae sedis</taxon>
        <taxon>Mucoromycota</taxon>
        <taxon>Mucoromycotina</taxon>
        <taxon>Mucoromycetes</taxon>
        <taxon>Mucorales</taxon>
        <taxon>Cunninghamellaceae</taxon>
        <taxon>Absidia</taxon>
    </lineage>
</organism>
<dbReference type="EMBL" id="MCGE01000032">
    <property type="protein sequence ID" value="ORZ08206.1"/>
    <property type="molecule type" value="Genomic_DNA"/>
</dbReference>
<evidence type="ECO:0000313" key="2">
    <source>
        <dbReference type="Proteomes" id="UP000193560"/>
    </source>
</evidence>
<accession>A0A1X2I354</accession>
<evidence type="ECO:0000313" key="1">
    <source>
        <dbReference type="EMBL" id="ORZ08206.1"/>
    </source>
</evidence>
<keyword evidence="2" id="KW-1185">Reference proteome</keyword>
<comment type="caution">
    <text evidence="1">The sequence shown here is derived from an EMBL/GenBank/DDBJ whole genome shotgun (WGS) entry which is preliminary data.</text>
</comment>
<dbReference type="Proteomes" id="UP000193560">
    <property type="component" value="Unassembled WGS sequence"/>
</dbReference>
<dbReference type="AlphaFoldDB" id="A0A1X2I354"/>